<evidence type="ECO:0000259" key="5">
    <source>
        <dbReference type="PROSITE" id="PS51278"/>
    </source>
</evidence>
<comment type="similarity">
    <text evidence="1">Belongs to the asparagine synthetase family.</text>
</comment>
<evidence type="ECO:0000256" key="1">
    <source>
        <dbReference type="ARBA" id="ARBA00005752"/>
    </source>
</evidence>
<dbReference type="InterPro" id="IPR029055">
    <property type="entry name" value="Ntn_hydrolases_N"/>
</dbReference>
<comment type="caution">
    <text evidence="6">The sequence shown here is derived from an EMBL/GenBank/DDBJ whole genome shotgun (WGS) entry which is preliminary data.</text>
</comment>
<gene>
    <name evidence="6" type="primary">asnO_3</name>
    <name evidence="6" type="ORF">GALL_372460</name>
</gene>
<dbReference type="InterPro" id="IPR017932">
    <property type="entry name" value="GATase_2_dom"/>
</dbReference>
<dbReference type="PANTHER" id="PTHR43284:SF1">
    <property type="entry name" value="ASPARAGINE SYNTHETASE"/>
    <property type="match status" value="1"/>
</dbReference>
<dbReference type="GO" id="GO:0004066">
    <property type="term" value="F:asparagine synthase (glutamine-hydrolyzing) activity"/>
    <property type="evidence" value="ECO:0007669"/>
    <property type="project" value="UniProtKB-EC"/>
</dbReference>
<sequence>MCGICGELRFDGAPPDLVATERMRDAMAARGPDHAGAWSDARVAFGHRRLAIIDLSAASDQPLVDAASGCVLVFNGVIYNYRELREELRRAGHAFSSDGDSEVVLRACLAWGDDAPRRLEGMFAFALWDPRRGELLLARDRFGMKPLYLSDDGARLRFASTLPALLAGGGVDRDIDDVALHHLFTLHAVVPAPRTILRGVRKLPPAHLLRVAADATRSLRRYWNLRATRPQPLPDTGEWLQRTRSTLQAAIDSPLQAADVPVGVLLSGGLDSSLLVGMLAERGADLRTYSIGFENVDPRAERADEFVYSDAVAQRFGTRHHKRLVRNAEVLERLPHTVARMSEPMFSHDVVAFDLLSEWVGADLKAVLAGQGADEVFAGYFWYPRMQQASGTPLQRFASHYFDRDHAEWLAFIDPAHHVPDLTSELVDEALQQPDADDYLDRVLRLDVTTLIVDDPVKRVDNLPMAHALELRVPFLDRALVELAAAMPPQLRLRDGGKFPLKAIARGILPDSVIDRPKGYFPVPALHHVRGEFLERMRELLDSNACRSRGLYRRDALAGLLAAPEADDHFTRLRGSKLWHAALLEWWLQVHVDGAPN</sequence>
<dbReference type="Pfam" id="PF13537">
    <property type="entry name" value="GATase_7"/>
    <property type="match status" value="1"/>
</dbReference>
<dbReference type="SUPFAM" id="SSF56235">
    <property type="entry name" value="N-terminal nucleophile aminohydrolases (Ntn hydrolases)"/>
    <property type="match status" value="1"/>
</dbReference>
<evidence type="ECO:0000313" key="6">
    <source>
        <dbReference type="EMBL" id="OIQ80986.1"/>
    </source>
</evidence>
<dbReference type="EMBL" id="MLJW01000984">
    <property type="protein sequence ID" value="OIQ80986.1"/>
    <property type="molecule type" value="Genomic_DNA"/>
</dbReference>
<dbReference type="SUPFAM" id="SSF52402">
    <property type="entry name" value="Adenine nucleotide alpha hydrolases-like"/>
    <property type="match status" value="1"/>
</dbReference>
<dbReference type="InterPro" id="IPR001962">
    <property type="entry name" value="Asn_synthase"/>
</dbReference>
<dbReference type="CDD" id="cd01991">
    <property type="entry name" value="Asn_synthase_B_C"/>
    <property type="match status" value="1"/>
</dbReference>
<accession>A0A1J5QCR5</accession>
<dbReference type="Gene3D" id="3.60.20.10">
    <property type="entry name" value="Glutamine Phosphoribosylpyrophosphate, subunit 1, domain 1"/>
    <property type="match status" value="1"/>
</dbReference>
<reference evidence="6" key="1">
    <citation type="submission" date="2016-10" db="EMBL/GenBank/DDBJ databases">
        <title>Sequence of Gallionella enrichment culture.</title>
        <authorList>
            <person name="Poehlein A."/>
            <person name="Muehling M."/>
            <person name="Daniel R."/>
        </authorList>
    </citation>
    <scope>NUCLEOTIDE SEQUENCE</scope>
</reference>
<dbReference type="AlphaFoldDB" id="A0A1J5QCR5"/>
<dbReference type="InterPro" id="IPR017535">
    <property type="entry name" value="Asparagine_synth"/>
</dbReference>
<keyword evidence="2" id="KW-0547">Nucleotide-binding</keyword>
<dbReference type="Pfam" id="PF00733">
    <property type="entry name" value="Asn_synthase"/>
    <property type="match status" value="1"/>
</dbReference>
<evidence type="ECO:0000256" key="2">
    <source>
        <dbReference type="ARBA" id="ARBA00022741"/>
    </source>
</evidence>
<evidence type="ECO:0000256" key="4">
    <source>
        <dbReference type="ARBA" id="ARBA00022962"/>
    </source>
</evidence>
<organism evidence="6">
    <name type="scientific">mine drainage metagenome</name>
    <dbReference type="NCBI Taxonomy" id="410659"/>
    <lineage>
        <taxon>unclassified sequences</taxon>
        <taxon>metagenomes</taxon>
        <taxon>ecological metagenomes</taxon>
    </lineage>
</organism>
<dbReference type="InterPro" id="IPR051786">
    <property type="entry name" value="ASN_synthetase/amidase"/>
</dbReference>
<proteinExistence type="inferred from homology"/>
<dbReference type="InterPro" id="IPR033738">
    <property type="entry name" value="AsnB_N"/>
</dbReference>
<dbReference type="NCBIfam" id="TIGR03104">
    <property type="entry name" value="trio_amidotrans"/>
    <property type="match status" value="1"/>
</dbReference>
<keyword evidence="4" id="KW-0315">Glutamine amidotransferase</keyword>
<dbReference type="CDD" id="cd00712">
    <property type="entry name" value="AsnB"/>
    <property type="match status" value="1"/>
</dbReference>
<dbReference type="GO" id="GO:0005524">
    <property type="term" value="F:ATP binding"/>
    <property type="evidence" value="ECO:0007669"/>
    <property type="project" value="UniProtKB-KW"/>
</dbReference>
<dbReference type="PIRSF" id="PIRSF001589">
    <property type="entry name" value="Asn_synthetase_glu-h"/>
    <property type="match status" value="1"/>
</dbReference>
<dbReference type="InterPro" id="IPR006426">
    <property type="entry name" value="Asn_synth_AEB"/>
</dbReference>
<dbReference type="InterPro" id="IPR014729">
    <property type="entry name" value="Rossmann-like_a/b/a_fold"/>
</dbReference>
<dbReference type="PROSITE" id="PS51278">
    <property type="entry name" value="GATASE_TYPE_2"/>
    <property type="match status" value="1"/>
</dbReference>
<keyword evidence="3" id="KW-0067">ATP-binding</keyword>
<dbReference type="PANTHER" id="PTHR43284">
    <property type="entry name" value="ASPARAGINE SYNTHETASE (GLUTAMINE-HYDROLYZING)"/>
    <property type="match status" value="1"/>
</dbReference>
<dbReference type="GO" id="GO:0005829">
    <property type="term" value="C:cytosol"/>
    <property type="evidence" value="ECO:0007669"/>
    <property type="project" value="TreeGrafter"/>
</dbReference>
<evidence type="ECO:0000256" key="3">
    <source>
        <dbReference type="ARBA" id="ARBA00022840"/>
    </source>
</evidence>
<feature type="domain" description="Glutamine amidotransferase type-2" evidence="5">
    <location>
        <begin position="2"/>
        <end position="214"/>
    </location>
</feature>
<dbReference type="EC" id="6.3.5.4" evidence="6"/>
<dbReference type="NCBIfam" id="TIGR01536">
    <property type="entry name" value="asn_synth_AEB"/>
    <property type="match status" value="1"/>
</dbReference>
<protein>
    <submittedName>
        <fullName evidence="6">Asparagine synthetase 3</fullName>
        <ecNumber evidence="6">6.3.5.4</ecNumber>
    </submittedName>
</protein>
<name>A0A1J5QCR5_9ZZZZ</name>
<dbReference type="Gene3D" id="3.40.50.620">
    <property type="entry name" value="HUPs"/>
    <property type="match status" value="1"/>
</dbReference>
<keyword evidence="6" id="KW-0436">Ligase</keyword>
<dbReference type="GO" id="GO:0006529">
    <property type="term" value="P:asparagine biosynthetic process"/>
    <property type="evidence" value="ECO:0007669"/>
    <property type="project" value="InterPro"/>
</dbReference>